<dbReference type="Gene3D" id="3.40.190.100">
    <property type="entry name" value="Glycine betaine-binding periplasmic protein, domain 2"/>
    <property type="match status" value="1"/>
</dbReference>
<feature type="chain" id="PRO_5046784687" evidence="1">
    <location>
        <begin position="22"/>
        <end position="315"/>
    </location>
</feature>
<dbReference type="EMBL" id="JAUSUK010000002">
    <property type="protein sequence ID" value="MDQ0327137.1"/>
    <property type="molecule type" value="Genomic_DNA"/>
</dbReference>
<protein>
    <submittedName>
        <fullName evidence="3">Glycine betaine/proline transport system substrate-binding protein</fullName>
    </submittedName>
</protein>
<feature type="signal peptide" evidence="1">
    <location>
        <begin position="1"/>
        <end position="21"/>
    </location>
</feature>
<evidence type="ECO:0000259" key="2">
    <source>
        <dbReference type="Pfam" id="PF04069"/>
    </source>
</evidence>
<dbReference type="SUPFAM" id="SSF53850">
    <property type="entry name" value="Periplasmic binding protein-like II"/>
    <property type="match status" value="1"/>
</dbReference>
<dbReference type="InterPro" id="IPR007210">
    <property type="entry name" value="ABC_Gly_betaine_transp_sub-bd"/>
</dbReference>
<gene>
    <name evidence="3" type="ORF">J2R99_003006</name>
</gene>
<reference evidence="3 4" key="1">
    <citation type="submission" date="2023-07" db="EMBL/GenBank/DDBJ databases">
        <title>Genomic Encyclopedia of Type Strains, Phase IV (KMG-IV): sequencing the most valuable type-strain genomes for metagenomic binning, comparative biology and taxonomic classification.</title>
        <authorList>
            <person name="Goeker M."/>
        </authorList>
    </citation>
    <scope>NUCLEOTIDE SEQUENCE [LARGE SCALE GENOMIC DNA]</scope>
    <source>
        <strain evidence="3 4">DSM 11549</strain>
    </source>
</reference>
<dbReference type="Proteomes" id="UP001230253">
    <property type="component" value="Unassembled WGS sequence"/>
</dbReference>
<name>A0ABU0CAA4_9BRAD</name>
<accession>A0ABU0CAA4</accession>
<evidence type="ECO:0000313" key="4">
    <source>
        <dbReference type="Proteomes" id="UP001230253"/>
    </source>
</evidence>
<dbReference type="RefSeq" id="WP_307155213.1">
    <property type="nucleotide sequence ID" value="NZ_JAUSUK010000002.1"/>
</dbReference>
<organism evidence="3 4">
    <name type="scientific">Rhodopseudomonas julia</name>
    <dbReference type="NCBI Taxonomy" id="200617"/>
    <lineage>
        <taxon>Bacteria</taxon>
        <taxon>Pseudomonadati</taxon>
        <taxon>Pseudomonadota</taxon>
        <taxon>Alphaproteobacteria</taxon>
        <taxon>Hyphomicrobiales</taxon>
        <taxon>Nitrobacteraceae</taxon>
        <taxon>Rhodopseudomonas</taxon>
    </lineage>
</organism>
<dbReference type="Gene3D" id="3.10.105.10">
    <property type="entry name" value="Dipeptide-binding Protein, Domain 3"/>
    <property type="match status" value="2"/>
</dbReference>
<comment type="caution">
    <text evidence="3">The sequence shown here is derived from an EMBL/GenBank/DDBJ whole genome shotgun (WGS) entry which is preliminary data.</text>
</comment>
<proteinExistence type="predicted"/>
<keyword evidence="1" id="KW-0732">Signal</keyword>
<dbReference type="Pfam" id="PF04069">
    <property type="entry name" value="OpuAC"/>
    <property type="match status" value="1"/>
</dbReference>
<dbReference type="CDD" id="cd13642">
    <property type="entry name" value="PBP2_BCP_1"/>
    <property type="match status" value="1"/>
</dbReference>
<evidence type="ECO:0000313" key="3">
    <source>
        <dbReference type="EMBL" id="MDQ0327137.1"/>
    </source>
</evidence>
<evidence type="ECO:0000256" key="1">
    <source>
        <dbReference type="SAM" id="SignalP"/>
    </source>
</evidence>
<feature type="domain" description="ABC-type glycine betaine transport system substrate-binding" evidence="2">
    <location>
        <begin position="23"/>
        <end position="303"/>
    </location>
</feature>
<sequence>MKSLVYSAAAAALLIGSSAQAADITIGVPSWPSAKAGAAILKNLAEQEFGANVTLTPGTNPVIFAAMASGKGDMDVHPEVWLPNIQSIVDEYKDNVVLGDTMFEGEQGDCVTKATADKLGISSITDLADPEIAKQFDSDGDGKGEFWVGATGWASANTEKVKMRSYGLAELYEPETIDEALAYARIGEKEKKGEPYVFYCYTPHHIFAQYDLVMLDEPAHDDAKWNMIQPDEDPQWYEKSSVSTAWKPAEIHLAYSKSLEERAPELITLFDNYSPTSDMVADWTYQIAVKGRDENELAQEWIADHPDVVDKWLGL</sequence>
<keyword evidence="4" id="KW-1185">Reference proteome</keyword>